<dbReference type="Proteomes" id="UP000695000">
    <property type="component" value="Unplaced"/>
</dbReference>
<dbReference type="CDD" id="cd00200">
    <property type="entry name" value="WD40"/>
    <property type="match status" value="1"/>
</dbReference>
<dbReference type="SUPFAM" id="SSF50998">
    <property type="entry name" value="Quinoprotein alcohol dehydrogenase-like"/>
    <property type="match status" value="1"/>
</dbReference>
<dbReference type="Gene3D" id="2.130.10.10">
    <property type="entry name" value="YVTN repeat-like/Quinoprotein amine dehydrogenase"/>
    <property type="match status" value="3"/>
</dbReference>
<dbReference type="PROSITE" id="PS50082">
    <property type="entry name" value="WD_REPEATS_2"/>
    <property type="match status" value="3"/>
</dbReference>
<protein>
    <submittedName>
        <fullName evidence="9">Periodic tryptophan protein 2 homolog</fullName>
    </submittedName>
</protein>
<evidence type="ECO:0000256" key="6">
    <source>
        <dbReference type="PROSITE-ProRule" id="PRU00221"/>
    </source>
</evidence>
<dbReference type="InterPro" id="IPR019775">
    <property type="entry name" value="WD40_repeat_CS"/>
</dbReference>
<evidence type="ECO:0000256" key="1">
    <source>
        <dbReference type="ARBA" id="ARBA00004604"/>
    </source>
</evidence>
<dbReference type="SMART" id="SM00320">
    <property type="entry name" value="WD40"/>
    <property type="match status" value="10"/>
</dbReference>
<proteinExistence type="inferred from homology"/>
<keyword evidence="5" id="KW-0539">Nucleus</keyword>
<dbReference type="PANTHER" id="PTHR19858">
    <property type="entry name" value="WD40 REPEAT PROTEIN"/>
    <property type="match status" value="1"/>
</dbReference>
<feature type="domain" description="Small-subunit processome Utp12" evidence="7">
    <location>
        <begin position="783"/>
        <end position="885"/>
    </location>
</feature>
<feature type="repeat" description="WD" evidence="6">
    <location>
        <begin position="379"/>
        <end position="420"/>
    </location>
</feature>
<dbReference type="PROSITE" id="PS50294">
    <property type="entry name" value="WD_REPEATS_REGION"/>
    <property type="match status" value="3"/>
</dbReference>
<evidence type="ECO:0000256" key="3">
    <source>
        <dbReference type="ARBA" id="ARBA00022574"/>
    </source>
</evidence>
<comment type="similarity">
    <text evidence="2">Belongs to the WD repeat PWP2 family.</text>
</comment>
<dbReference type="PANTHER" id="PTHR19858:SF0">
    <property type="entry name" value="PERIODIC TRYPTOPHAN PROTEIN 2 HOMOLOG"/>
    <property type="match status" value="1"/>
</dbReference>
<dbReference type="InterPro" id="IPR015943">
    <property type="entry name" value="WD40/YVTN_repeat-like_dom_sf"/>
</dbReference>
<dbReference type="RefSeq" id="XP_017785717.1">
    <property type="nucleotide sequence ID" value="XM_017930228.1"/>
</dbReference>
<dbReference type="InterPro" id="IPR036322">
    <property type="entry name" value="WD40_repeat_dom_sf"/>
</dbReference>
<keyword evidence="8" id="KW-1185">Reference proteome</keyword>
<evidence type="ECO:0000256" key="5">
    <source>
        <dbReference type="ARBA" id="ARBA00023242"/>
    </source>
</evidence>
<evidence type="ECO:0000256" key="2">
    <source>
        <dbReference type="ARBA" id="ARBA00010226"/>
    </source>
</evidence>
<feature type="repeat" description="WD" evidence="6">
    <location>
        <begin position="421"/>
        <end position="462"/>
    </location>
</feature>
<dbReference type="PROSITE" id="PS00678">
    <property type="entry name" value="WD_REPEATS_1"/>
    <property type="match status" value="1"/>
</dbReference>
<dbReference type="InterPro" id="IPR027145">
    <property type="entry name" value="PWP2"/>
</dbReference>
<dbReference type="GeneID" id="108568882"/>
<evidence type="ECO:0000259" key="7">
    <source>
        <dbReference type="Pfam" id="PF04003"/>
    </source>
</evidence>
<evidence type="ECO:0000256" key="4">
    <source>
        <dbReference type="ARBA" id="ARBA00022737"/>
    </source>
</evidence>
<feature type="repeat" description="WD" evidence="6">
    <location>
        <begin position="507"/>
        <end position="541"/>
    </location>
</feature>
<dbReference type="InterPro" id="IPR011047">
    <property type="entry name" value="Quinoprotein_ADH-like_sf"/>
</dbReference>
<sequence>MKFSYTFNNLLGCVYRQGNLIFTNDGNSVISPVGNRITIFDLKKNTSTTLPVESNYNFTTLALSPNGCTLLAVNENHATFMISLISNTVIHKRSFRHLVKAIKFSPDGKLFAMCLNDEVLIFQAPGPYSGEYNGFHLKRRLGGLADETICLDWSGDSKLLAVGTKEMLVHIYSMDNTKSNSRLTLGKQGSKVISVFFDHKTDDLITITAGSKLHVWKCIRQKDDVKSEEPMKKKKKEDEVEAEDYDATKTLEQTEEEITNALEKIDIIDEEEKSKKKKRKFDVSFQTTGHKILLDNGKVKICSATYHKENRILVVGTSVGDFYIYEMPECSLIHSLNISKNKIKSVAMNCTGDWIALGCTGIGQLLVWEWQSETYVMKQQGHSSNMSCISYSTDGQYIGTGGEDGKVKLWNTQTGYCFVTFSEHTSPVTSLQFCGNKKFLISASLDGTVRAFDIIRYRNFRTLTTPRPVQLSCVSVDSSGEFVAAGSQDSFEIYLWSMKLGRLLEILSGHGGPVCSIEFSPNPNSAVMASVSWDKTLRIWDAIEKGSAHETIELCSDGLAVAFHPAGQVVAVATLNGQISTFDVKSGSQLFTIDGRNDLGSGQLDTDLVSAKQSLKAKAFLTLCYSADGECILAGGQSKNVCIYNIKQGIILKKFSITCNLSLDGVQEFISWRNRTEFGNLKLVEEREELEGGKVAIRLPGVRKGDMAARNFKPEIRVFSVQFSPTGQQWTAATTEGLLIYSLNTGVVFDPWELQMNITPSSVRKAITDNDSTNALMMSMKLNEAGLINEVLESIPVKDIELTVSTLSEKYIERLLLIVSTALDSSTHLEFYLHWAQSILTTHGLTIKAQQNMPALLALQKSLSKKYEQFSKICDFNKYTMQYISRLGEVKASGDARMIEEDEASVDDINEEMDYSEEE</sequence>
<dbReference type="Pfam" id="PF00400">
    <property type="entry name" value="WD40"/>
    <property type="match status" value="3"/>
</dbReference>
<keyword evidence="3 6" id="KW-0853">WD repeat</keyword>
<name>A0ABM1NFW7_NICVS</name>
<dbReference type="Pfam" id="PF04003">
    <property type="entry name" value="Utp12"/>
    <property type="match status" value="1"/>
</dbReference>
<dbReference type="SUPFAM" id="SSF50978">
    <property type="entry name" value="WD40 repeat-like"/>
    <property type="match status" value="1"/>
</dbReference>
<evidence type="ECO:0000313" key="9">
    <source>
        <dbReference type="RefSeq" id="XP_017785717.1"/>
    </source>
</evidence>
<accession>A0ABM1NFW7</accession>
<evidence type="ECO:0000313" key="8">
    <source>
        <dbReference type="Proteomes" id="UP000695000"/>
    </source>
</evidence>
<gene>
    <name evidence="9" type="primary">LOC108568882</name>
</gene>
<organism evidence="8 9">
    <name type="scientific">Nicrophorus vespilloides</name>
    <name type="common">Boreal carrion beetle</name>
    <dbReference type="NCBI Taxonomy" id="110193"/>
    <lineage>
        <taxon>Eukaryota</taxon>
        <taxon>Metazoa</taxon>
        <taxon>Ecdysozoa</taxon>
        <taxon>Arthropoda</taxon>
        <taxon>Hexapoda</taxon>
        <taxon>Insecta</taxon>
        <taxon>Pterygota</taxon>
        <taxon>Neoptera</taxon>
        <taxon>Endopterygota</taxon>
        <taxon>Coleoptera</taxon>
        <taxon>Polyphaga</taxon>
        <taxon>Staphyliniformia</taxon>
        <taxon>Silphidae</taxon>
        <taxon>Nicrophorinae</taxon>
        <taxon>Nicrophorus</taxon>
    </lineage>
</organism>
<keyword evidence="4" id="KW-0677">Repeat</keyword>
<reference evidence="9" key="1">
    <citation type="submission" date="2025-08" db="UniProtKB">
        <authorList>
            <consortium name="RefSeq"/>
        </authorList>
    </citation>
    <scope>IDENTIFICATION</scope>
    <source>
        <tissue evidence="9">Whole Larva</tissue>
    </source>
</reference>
<dbReference type="InterPro" id="IPR001680">
    <property type="entry name" value="WD40_rpt"/>
</dbReference>
<comment type="subcellular location">
    <subcellularLocation>
        <location evidence="1">Nucleus</location>
        <location evidence="1">Nucleolus</location>
    </subcellularLocation>
</comment>
<dbReference type="InterPro" id="IPR007148">
    <property type="entry name" value="SSU_processome_Utp12"/>
</dbReference>